<reference evidence="8" key="1">
    <citation type="journal article" date="2019" name="Int. J. Syst. Evol. Microbiol.">
        <title>The Global Catalogue of Microorganisms (GCM) 10K type strain sequencing project: providing services to taxonomists for standard genome sequencing and annotation.</title>
        <authorList>
            <consortium name="The Broad Institute Genomics Platform"/>
            <consortium name="The Broad Institute Genome Sequencing Center for Infectious Disease"/>
            <person name="Wu L."/>
            <person name="Ma J."/>
        </authorList>
    </citation>
    <scope>NUCLEOTIDE SEQUENCE [LARGE SCALE GENOMIC DNA]</scope>
    <source>
        <strain evidence="8">CGMCC 1.16306</strain>
    </source>
</reference>
<comment type="similarity">
    <text evidence="2">Belongs to the glycosyltransferase 28 family.</text>
</comment>
<dbReference type="Gene3D" id="3.40.50.2000">
    <property type="entry name" value="Glycogen Phosphorylase B"/>
    <property type="match status" value="1"/>
</dbReference>
<keyword evidence="8" id="KW-1185">Reference proteome</keyword>
<evidence type="ECO:0000313" key="8">
    <source>
        <dbReference type="Proteomes" id="UP001596022"/>
    </source>
</evidence>
<proteinExistence type="inferred from homology"/>
<dbReference type="InterPro" id="IPR050519">
    <property type="entry name" value="Glycosyltransf_28_UgtP"/>
</dbReference>
<dbReference type="SUPFAM" id="SSF53756">
    <property type="entry name" value="UDP-Glycosyltransferase/glycogen phosphorylase"/>
    <property type="match status" value="1"/>
</dbReference>
<evidence type="ECO:0000256" key="1">
    <source>
        <dbReference type="ARBA" id="ARBA00004370"/>
    </source>
</evidence>
<evidence type="ECO:0000256" key="2">
    <source>
        <dbReference type="ARBA" id="ARBA00006962"/>
    </source>
</evidence>
<gene>
    <name evidence="7" type="ORF">ACFO4N_02975</name>
</gene>
<accession>A0ABV9GKI7</accession>
<dbReference type="Pfam" id="PF04101">
    <property type="entry name" value="Glyco_tran_28_C"/>
    <property type="match status" value="1"/>
</dbReference>
<organism evidence="7 8">
    <name type="scientific">Camelliibacillus cellulosilyticus</name>
    <dbReference type="NCBI Taxonomy" id="2174486"/>
    <lineage>
        <taxon>Bacteria</taxon>
        <taxon>Bacillati</taxon>
        <taxon>Bacillota</taxon>
        <taxon>Bacilli</taxon>
        <taxon>Bacillales</taxon>
        <taxon>Sporolactobacillaceae</taxon>
        <taxon>Camelliibacillus</taxon>
    </lineage>
</organism>
<evidence type="ECO:0000313" key="7">
    <source>
        <dbReference type="EMBL" id="MFC4617689.1"/>
    </source>
</evidence>
<evidence type="ECO:0000256" key="3">
    <source>
        <dbReference type="ARBA" id="ARBA00022676"/>
    </source>
</evidence>
<evidence type="ECO:0000259" key="6">
    <source>
        <dbReference type="Pfam" id="PF06925"/>
    </source>
</evidence>
<protein>
    <submittedName>
        <fullName evidence="7">Glycosyltransferase</fullName>
    </submittedName>
</protein>
<feature type="domain" description="Glycosyl transferase family 28 C-terminal" evidence="5">
    <location>
        <begin position="234"/>
        <end position="340"/>
    </location>
</feature>
<dbReference type="EMBL" id="JBHSFW010000001">
    <property type="protein sequence ID" value="MFC4617689.1"/>
    <property type="molecule type" value="Genomic_DNA"/>
</dbReference>
<dbReference type="Proteomes" id="UP001596022">
    <property type="component" value="Unassembled WGS sequence"/>
</dbReference>
<comment type="caution">
    <text evidence="7">The sequence shown here is derived from an EMBL/GenBank/DDBJ whole genome shotgun (WGS) entry which is preliminary data.</text>
</comment>
<dbReference type="PANTHER" id="PTHR43025:SF3">
    <property type="entry name" value="MONOGALACTOSYLDIACYLGLYCEROL SYNTHASE 1, CHLOROPLASTIC"/>
    <property type="match status" value="1"/>
</dbReference>
<evidence type="ECO:0000259" key="5">
    <source>
        <dbReference type="Pfam" id="PF04101"/>
    </source>
</evidence>
<sequence length="393" mass="43576">MGKKTVLILTGQYGEGHKQAAFALQKAVEQYDSAVRTVILDPAAYAHPTVEKMLRHLFIGGVKRFPTLYHYIYQKTRGNNPASALLKINNYLGLNKLLKKIDELNPAVIVSTCPVASGMISILKKNEAIDQPLVTVITDYSAHNYWVYPGTDVYLVGSAKVKKDLQRMDIADANIIPTGIPIDAKFTKAYQRDELLDKHALEKDMPTVLISGGGYGLIGKGASIISMLEAMPFKMQVMIVCGYNRKMYEQLKEEIHTSKHRILLKGYVDHIEELMAVSDLMITKAGGLTITEAMAMNIPMVLFPAIGGQEFDNTQFVLEMQAALLADDAQDLCRKTAQLMTDKELYLSLKNHAKQLQHTHAAADAAKIIMNLFPGETLSQPAELQSLWESAVH</sequence>
<dbReference type="Pfam" id="PF06925">
    <property type="entry name" value="MGDG_synth"/>
    <property type="match status" value="1"/>
</dbReference>
<evidence type="ECO:0000256" key="4">
    <source>
        <dbReference type="ARBA" id="ARBA00022679"/>
    </source>
</evidence>
<dbReference type="InterPro" id="IPR007235">
    <property type="entry name" value="Glyco_trans_28_C"/>
</dbReference>
<keyword evidence="3" id="KW-0328">Glycosyltransferase</keyword>
<name>A0ABV9GKI7_9BACL</name>
<feature type="domain" description="Diacylglycerol glucosyltransferase N-terminal" evidence="6">
    <location>
        <begin position="17"/>
        <end position="182"/>
    </location>
</feature>
<keyword evidence="4" id="KW-0808">Transferase</keyword>
<comment type="subcellular location">
    <subcellularLocation>
        <location evidence="1">Membrane</location>
    </subcellularLocation>
</comment>
<dbReference type="InterPro" id="IPR009695">
    <property type="entry name" value="Diacylglyc_glucosyltr_N"/>
</dbReference>
<dbReference type="PANTHER" id="PTHR43025">
    <property type="entry name" value="MONOGALACTOSYLDIACYLGLYCEROL SYNTHASE"/>
    <property type="match status" value="1"/>
</dbReference>
<dbReference type="RefSeq" id="WP_376844721.1">
    <property type="nucleotide sequence ID" value="NZ_JBHSFW010000001.1"/>
</dbReference>